<accession>E1KWJ0</accession>
<dbReference type="RefSeq" id="WP_002839344.1">
    <property type="nucleotide sequence ID" value="NZ_AEDP01000018.1"/>
</dbReference>
<protein>
    <submittedName>
        <fullName evidence="1">Uncharacterized protein</fullName>
    </submittedName>
</protein>
<proteinExistence type="predicted"/>
<reference evidence="1 2" key="1">
    <citation type="submission" date="2010-08" db="EMBL/GenBank/DDBJ databases">
        <authorList>
            <person name="Durkin A.S."/>
            <person name="Madupu R."/>
            <person name="Torralba M."/>
            <person name="Gillis M."/>
            <person name="Methe B."/>
            <person name="Sutton G."/>
            <person name="Nelson K.E."/>
        </authorList>
    </citation>
    <scope>NUCLEOTIDE SEQUENCE [LARGE SCALE GENOMIC DNA]</scope>
    <source>
        <strain evidence="1 2">BVS033A4</strain>
    </source>
</reference>
<evidence type="ECO:0000313" key="2">
    <source>
        <dbReference type="Proteomes" id="UP000003807"/>
    </source>
</evidence>
<name>E1KWJ0_FINMA</name>
<dbReference type="Proteomes" id="UP000003807">
    <property type="component" value="Unassembled WGS sequence"/>
</dbReference>
<gene>
    <name evidence="1" type="ORF">HMPREF9289_0729</name>
</gene>
<sequence>MKIDLYDRIKLKSGYEASVVEILEEQKAYICDIDKEDDTYTEFVNYDEIEQLIK</sequence>
<dbReference type="AlphaFoldDB" id="E1KWJ0"/>
<dbReference type="EMBL" id="AEDP01000018">
    <property type="protein sequence ID" value="EFL54665.1"/>
    <property type="molecule type" value="Genomic_DNA"/>
</dbReference>
<comment type="caution">
    <text evidence="1">The sequence shown here is derived from an EMBL/GenBank/DDBJ whole genome shotgun (WGS) entry which is preliminary data.</text>
</comment>
<organism evidence="1 2">
    <name type="scientific">Finegoldia magna BVS033A4</name>
    <dbReference type="NCBI Taxonomy" id="866773"/>
    <lineage>
        <taxon>Bacteria</taxon>
        <taxon>Bacillati</taxon>
        <taxon>Bacillota</taxon>
        <taxon>Tissierellia</taxon>
        <taxon>Tissierellales</taxon>
        <taxon>Peptoniphilaceae</taxon>
        <taxon>Finegoldia</taxon>
    </lineage>
</organism>
<evidence type="ECO:0000313" key="1">
    <source>
        <dbReference type="EMBL" id="EFL54665.1"/>
    </source>
</evidence>